<dbReference type="Gramene" id="ORUFI12G11370.1">
    <property type="protein sequence ID" value="ORUFI12G11370.1"/>
    <property type="gene ID" value="ORUFI12G11370"/>
</dbReference>
<reference evidence="2" key="1">
    <citation type="submission" date="2013-06" db="EMBL/GenBank/DDBJ databases">
        <authorList>
            <person name="Zhao Q."/>
        </authorList>
    </citation>
    <scope>NUCLEOTIDE SEQUENCE</scope>
    <source>
        <strain evidence="2">cv. W1943</strain>
    </source>
</reference>
<reference evidence="1" key="2">
    <citation type="submission" date="2015-06" db="UniProtKB">
        <authorList>
            <consortium name="EnsemblPlants"/>
        </authorList>
    </citation>
    <scope>IDENTIFICATION</scope>
</reference>
<evidence type="ECO:0000313" key="1">
    <source>
        <dbReference type="EnsemblPlants" id="ORUFI12G11370.1"/>
    </source>
</evidence>
<keyword evidence="2" id="KW-1185">Reference proteome</keyword>
<dbReference type="AlphaFoldDB" id="A0A0E0RGN3"/>
<evidence type="ECO:0000313" key="2">
    <source>
        <dbReference type="Proteomes" id="UP000008022"/>
    </source>
</evidence>
<dbReference type="Proteomes" id="UP000008022">
    <property type="component" value="Unassembled WGS sequence"/>
</dbReference>
<dbReference type="HOGENOM" id="CLU_154127_0_0_1"/>
<dbReference type="EnsemblPlants" id="ORUFI12G11370.1">
    <property type="protein sequence ID" value="ORUFI12G11370.1"/>
    <property type="gene ID" value="ORUFI12G11370"/>
</dbReference>
<sequence length="145" mass="15481">MAVGHDGGTGSDYPCPCPRGNLCPRVYPLLYDGQGVLPMPVTRGHARLPIQRSVQGYSCTVVPSKWAKLPSLGKKHQSRSRSVVIFGRRVATSTKVEAFCGADCIRLRAVAHSHGFAAPSPAAWTTICASGKAEILLKTHLTSLN</sequence>
<accession>A0A0E0RGN3</accession>
<organism evidence="1 2">
    <name type="scientific">Oryza rufipogon</name>
    <name type="common">Brownbeard rice</name>
    <name type="synonym">Asian wild rice</name>
    <dbReference type="NCBI Taxonomy" id="4529"/>
    <lineage>
        <taxon>Eukaryota</taxon>
        <taxon>Viridiplantae</taxon>
        <taxon>Streptophyta</taxon>
        <taxon>Embryophyta</taxon>
        <taxon>Tracheophyta</taxon>
        <taxon>Spermatophyta</taxon>
        <taxon>Magnoliopsida</taxon>
        <taxon>Liliopsida</taxon>
        <taxon>Poales</taxon>
        <taxon>Poaceae</taxon>
        <taxon>BOP clade</taxon>
        <taxon>Oryzoideae</taxon>
        <taxon>Oryzeae</taxon>
        <taxon>Oryzinae</taxon>
        <taxon>Oryza</taxon>
    </lineage>
</organism>
<name>A0A0E0RGN3_ORYRU</name>
<proteinExistence type="predicted"/>
<protein>
    <submittedName>
        <fullName evidence="1">Uncharacterized protein</fullName>
    </submittedName>
</protein>